<feature type="domain" description="HTH marR-type" evidence="6">
    <location>
        <begin position="4"/>
        <end position="134"/>
    </location>
</feature>
<evidence type="ECO:0000313" key="8">
    <source>
        <dbReference type="Proteomes" id="UP000052982"/>
    </source>
</evidence>
<dbReference type="PROSITE" id="PS50995">
    <property type="entry name" value="HTH_MARR_2"/>
    <property type="match status" value="1"/>
</dbReference>
<dbReference type="PRINTS" id="PR00598">
    <property type="entry name" value="HTHMARR"/>
</dbReference>
<dbReference type="Proteomes" id="UP000052982">
    <property type="component" value="Unassembled WGS sequence"/>
</dbReference>
<keyword evidence="3" id="KW-0805">Transcription regulation</keyword>
<evidence type="ECO:0000313" key="7">
    <source>
        <dbReference type="EMBL" id="KUN85751.1"/>
    </source>
</evidence>
<dbReference type="EMBL" id="LMWW01000012">
    <property type="protein sequence ID" value="KUN85751.1"/>
    <property type="molecule type" value="Genomic_DNA"/>
</dbReference>
<keyword evidence="2" id="KW-0963">Cytoplasm</keyword>
<gene>
    <name evidence="7" type="ORF">AQJ64_10675</name>
</gene>
<evidence type="ECO:0000256" key="3">
    <source>
        <dbReference type="ARBA" id="ARBA00023015"/>
    </source>
</evidence>
<dbReference type="InterPro" id="IPR000835">
    <property type="entry name" value="HTH_MarR-typ"/>
</dbReference>
<evidence type="ECO:0000256" key="4">
    <source>
        <dbReference type="ARBA" id="ARBA00023125"/>
    </source>
</evidence>
<dbReference type="GO" id="GO:0006950">
    <property type="term" value="P:response to stress"/>
    <property type="evidence" value="ECO:0007669"/>
    <property type="project" value="TreeGrafter"/>
</dbReference>
<evidence type="ECO:0000256" key="1">
    <source>
        <dbReference type="ARBA" id="ARBA00004496"/>
    </source>
</evidence>
<keyword evidence="8" id="KW-1185">Reference proteome</keyword>
<evidence type="ECO:0000256" key="5">
    <source>
        <dbReference type="ARBA" id="ARBA00023163"/>
    </source>
</evidence>
<dbReference type="OrthoDB" id="9806864at2"/>
<dbReference type="Pfam" id="PF01047">
    <property type="entry name" value="MarR"/>
    <property type="match status" value="1"/>
</dbReference>
<dbReference type="PANTHER" id="PTHR33164:SF5">
    <property type="entry name" value="ORGANIC HYDROPEROXIDE RESISTANCE TRANSCRIPTIONAL REGULATOR"/>
    <property type="match status" value="1"/>
</dbReference>
<dbReference type="STRING" id="1943.AQJ64_10675"/>
<dbReference type="GO" id="GO:0005737">
    <property type="term" value="C:cytoplasm"/>
    <property type="evidence" value="ECO:0007669"/>
    <property type="project" value="UniProtKB-SubCell"/>
</dbReference>
<keyword evidence="5" id="KW-0804">Transcription</keyword>
<organism evidence="7 8">
    <name type="scientific">Streptomyces griseoruber</name>
    <dbReference type="NCBI Taxonomy" id="1943"/>
    <lineage>
        <taxon>Bacteria</taxon>
        <taxon>Bacillati</taxon>
        <taxon>Actinomycetota</taxon>
        <taxon>Actinomycetes</taxon>
        <taxon>Kitasatosporales</taxon>
        <taxon>Streptomycetaceae</taxon>
        <taxon>Streptomyces</taxon>
    </lineage>
</organism>
<sequence>MLLDDQLCFALYAASRAVTARYRPLLDALGLTYPQYLVMLVLWEQDSISVRELGAALQLESSTLSPLLKRLEAQGLLRRERRPDDERSVALRLTGTGAALRDRATGVPLAIGDAMGLTPQQDALAKQLLRLVTANVANG</sequence>
<comment type="caution">
    <text evidence="7">The sequence shown here is derived from an EMBL/GenBank/DDBJ whole genome shotgun (WGS) entry which is preliminary data.</text>
</comment>
<evidence type="ECO:0000259" key="6">
    <source>
        <dbReference type="PROSITE" id="PS50995"/>
    </source>
</evidence>
<dbReference type="SMART" id="SM00347">
    <property type="entry name" value="HTH_MARR"/>
    <property type="match status" value="1"/>
</dbReference>
<dbReference type="InterPro" id="IPR039422">
    <property type="entry name" value="MarR/SlyA-like"/>
</dbReference>
<comment type="subcellular location">
    <subcellularLocation>
        <location evidence="1">Cytoplasm</location>
    </subcellularLocation>
</comment>
<dbReference type="GO" id="GO:0003700">
    <property type="term" value="F:DNA-binding transcription factor activity"/>
    <property type="evidence" value="ECO:0007669"/>
    <property type="project" value="InterPro"/>
</dbReference>
<protein>
    <submittedName>
        <fullName evidence="7">MarR family transcriptional regulator</fullName>
    </submittedName>
</protein>
<name>A0A117RE44_9ACTN</name>
<proteinExistence type="predicted"/>
<reference evidence="7 8" key="1">
    <citation type="submission" date="2015-10" db="EMBL/GenBank/DDBJ databases">
        <title>Draft genome sequence of Streptomyces griseoruber DSM 40281, type strain for the species Streptomyces griseoruber.</title>
        <authorList>
            <person name="Ruckert C."/>
            <person name="Winkler A."/>
            <person name="Kalinowski J."/>
            <person name="Kampfer P."/>
            <person name="Glaeser S."/>
        </authorList>
    </citation>
    <scope>NUCLEOTIDE SEQUENCE [LARGE SCALE GENOMIC DNA]</scope>
    <source>
        <strain evidence="7 8">DSM 40281</strain>
    </source>
</reference>
<dbReference type="GO" id="GO:0003677">
    <property type="term" value="F:DNA binding"/>
    <property type="evidence" value="ECO:0007669"/>
    <property type="project" value="UniProtKB-KW"/>
</dbReference>
<dbReference type="Gene3D" id="1.10.10.10">
    <property type="entry name" value="Winged helix-like DNA-binding domain superfamily/Winged helix DNA-binding domain"/>
    <property type="match status" value="1"/>
</dbReference>
<keyword evidence="4" id="KW-0238">DNA-binding</keyword>
<dbReference type="InterPro" id="IPR036388">
    <property type="entry name" value="WH-like_DNA-bd_sf"/>
</dbReference>
<dbReference type="AlphaFoldDB" id="A0A117RE44"/>
<dbReference type="InterPro" id="IPR036390">
    <property type="entry name" value="WH_DNA-bd_sf"/>
</dbReference>
<accession>A0A117RE44</accession>
<dbReference type="SUPFAM" id="SSF46785">
    <property type="entry name" value="Winged helix' DNA-binding domain"/>
    <property type="match status" value="1"/>
</dbReference>
<dbReference type="FunFam" id="1.10.10.10:FF:000163">
    <property type="entry name" value="MarR family transcriptional regulator"/>
    <property type="match status" value="1"/>
</dbReference>
<dbReference type="PANTHER" id="PTHR33164">
    <property type="entry name" value="TRANSCRIPTIONAL REGULATOR, MARR FAMILY"/>
    <property type="match status" value="1"/>
</dbReference>
<evidence type="ECO:0000256" key="2">
    <source>
        <dbReference type="ARBA" id="ARBA00022490"/>
    </source>
</evidence>